<dbReference type="KEGG" id="tun:J9260_05385"/>
<dbReference type="EMBL" id="CP072793">
    <property type="protein sequence ID" value="QTR54525.1"/>
    <property type="molecule type" value="Genomic_DNA"/>
</dbReference>
<accession>A0A975FCP7</accession>
<evidence type="ECO:0000313" key="2">
    <source>
        <dbReference type="EMBL" id="QTR54525.1"/>
    </source>
</evidence>
<organism evidence="2 3">
    <name type="scientific">Thiothrix unzii</name>
    <dbReference type="NCBI Taxonomy" id="111769"/>
    <lineage>
        <taxon>Bacteria</taxon>
        <taxon>Pseudomonadati</taxon>
        <taxon>Pseudomonadota</taxon>
        <taxon>Gammaproteobacteria</taxon>
        <taxon>Thiotrichales</taxon>
        <taxon>Thiotrichaceae</taxon>
        <taxon>Thiothrix</taxon>
    </lineage>
</organism>
<dbReference type="RefSeq" id="WP_210220011.1">
    <property type="nucleotide sequence ID" value="NZ_CP072793.1"/>
</dbReference>
<name>A0A975FCP7_9GAMM</name>
<sequence length="172" mass="19068">MKIIEVLAVAIRILGVLLLIRMLESLPYWLQALAIISPDRPVPESDTYITYIQYAIFTAMALIAFLMLKFPTLLARSLVGNLRSDSPLLEEKGQAIQIAGIAIIGIYILTWTIPDLFHNALIFWAISNHLEISGNSWEIKINIAITLIEIGIGFYCALGAQGISTIISKLRS</sequence>
<evidence type="ECO:0000313" key="3">
    <source>
        <dbReference type="Proteomes" id="UP000672009"/>
    </source>
</evidence>
<feature type="transmembrane region" description="Helical" evidence="1">
    <location>
        <begin position="143"/>
        <end position="167"/>
    </location>
</feature>
<reference evidence="2" key="1">
    <citation type="submission" date="2021-04" db="EMBL/GenBank/DDBJ databases">
        <title>Genomics, taxonomy and metabolism of representatives of sulfur bacteria of the genus Thiothrix: Thiothrix fructosivorans QT, Thiothrix unzii A1T and three new species, Thiothrix subterranea sp. nov., Thiothrix litoralis sp. nov. and 'Candidatus Thiothrix anitrata' sp. nov.</title>
        <authorList>
            <person name="Ravin N.V."/>
            <person name="Smolyakov D."/>
            <person name="Rudenko T.S."/>
            <person name="Mardanov A.V."/>
            <person name="Beletsky A.V."/>
            <person name="Markov N.D."/>
            <person name="Fomenkov A.I."/>
            <person name="Roberts R.J."/>
            <person name="Karnachuk O.V."/>
            <person name="Novikov A."/>
            <person name="Grabovich M.Y."/>
        </authorList>
    </citation>
    <scope>NUCLEOTIDE SEQUENCE</scope>
    <source>
        <strain evidence="2">A1</strain>
    </source>
</reference>
<dbReference type="AlphaFoldDB" id="A0A975FCP7"/>
<protein>
    <submittedName>
        <fullName evidence="2">Uncharacterized protein</fullName>
    </submittedName>
</protein>
<keyword evidence="1" id="KW-1133">Transmembrane helix</keyword>
<feature type="transmembrane region" description="Helical" evidence="1">
    <location>
        <begin position="48"/>
        <end position="74"/>
    </location>
</feature>
<keyword evidence="1" id="KW-0472">Membrane</keyword>
<evidence type="ECO:0000256" key="1">
    <source>
        <dbReference type="SAM" id="Phobius"/>
    </source>
</evidence>
<proteinExistence type="predicted"/>
<gene>
    <name evidence="2" type="ORF">J9260_05385</name>
</gene>
<keyword evidence="3" id="KW-1185">Reference proteome</keyword>
<keyword evidence="1" id="KW-0812">Transmembrane</keyword>
<dbReference type="Proteomes" id="UP000672009">
    <property type="component" value="Chromosome"/>
</dbReference>